<dbReference type="AlphaFoldDB" id="A0A1R2ANB8"/>
<dbReference type="PANTHER" id="PTHR40515">
    <property type="entry name" value="CILIA- AND FLAGELLA-ASSOCIATED PROTEIN 157"/>
    <property type="match status" value="1"/>
</dbReference>
<dbReference type="OrthoDB" id="193329at2759"/>
<comment type="caution">
    <text evidence="3">The sequence shown here is derived from an EMBL/GenBank/DDBJ whole genome shotgun (WGS) entry which is preliminary data.</text>
</comment>
<evidence type="ECO:0000256" key="2">
    <source>
        <dbReference type="SAM" id="MobiDB-lite"/>
    </source>
</evidence>
<dbReference type="EMBL" id="MPUH01001848">
    <property type="protein sequence ID" value="OMJ66022.1"/>
    <property type="molecule type" value="Genomic_DNA"/>
</dbReference>
<feature type="coiled-coil region" evidence="1">
    <location>
        <begin position="34"/>
        <end position="68"/>
    </location>
</feature>
<feature type="coiled-coil region" evidence="1">
    <location>
        <begin position="141"/>
        <end position="210"/>
    </location>
</feature>
<keyword evidence="4" id="KW-1185">Reference proteome</keyword>
<sequence>MFKPDESRKESQESFKKRGRLGSNATASDKNIRVQELHEILIEEKQRNNELENRFEEIHKEMALKSIEMEQRIIKLKETLKKVRNGYVKTQNPIKELEIVDDVNSKLQGSIKEILKEASELVSVKENEIIKSFDFKLSEICAELEDKRKKKNKEIAANKEKEEQYTAEAEMLKKSANYIESRNKNLEEHNKQLKVELNARESELLALKKRILTMTTPLQIRPESQSPFTRIRNPLTAHSLASRSSSSDSRSQRYDTIVLKLKQLIEIERSNLRAAKTAFTAEMEYKTEIEKILRSCVDDVKMEILKKKGQIRKIELDGEKKVILDELLAAEDFLNRVYDRAYPKSLLKR</sequence>
<feature type="region of interest" description="Disordered" evidence="2">
    <location>
        <begin position="1"/>
        <end position="30"/>
    </location>
</feature>
<protein>
    <submittedName>
        <fullName evidence="3">Uncharacterized protein</fullName>
    </submittedName>
</protein>
<accession>A0A1R2ANB8</accession>
<reference evidence="3 4" key="1">
    <citation type="submission" date="2016-11" db="EMBL/GenBank/DDBJ databases">
        <title>The macronuclear genome of Stentor coeruleus: a giant cell with tiny introns.</title>
        <authorList>
            <person name="Slabodnick M."/>
            <person name="Ruby J.G."/>
            <person name="Reiff S.B."/>
            <person name="Swart E.C."/>
            <person name="Gosai S."/>
            <person name="Prabakaran S."/>
            <person name="Witkowska E."/>
            <person name="Larue G.E."/>
            <person name="Fisher S."/>
            <person name="Freeman R.M."/>
            <person name="Gunawardena J."/>
            <person name="Chu W."/>
            <person name="Stover N.A."/>
            <person name="Gregory B.D."/>
            <person name="Nowacki M."/>
            <person name="Derisi J."/>
            <person name="Roy S.W."/>
            <person name="Marshall W.F."/>
            <person name="Sood P."/>
        </authorList>
    </citation>
    <scope>NUCLEOTIDE SEQUENCE [LARGE SCALE GENOMIC DNA]</scope>
    <source>
        <strain evidence="3">WM001</strain>
    </source>
</reference>
<evidence type="ECO:0000256" key="1">
    <source>
        <dbReference type="SAM" id="Coils"/>
    </source>
</evidence>
<gene>
    <name evidence="3" type="ORF">SteCoe_37285</name>
</gene>
<dbReference type="PANTHER" id="PTHR40515:SF1">
    <property type="entry name" value="CILIA- AND FLAGELLA-ASSOCIATED PROTEIN 157"/>
    <property type="match status" value="1"/>
</dbReference>
<name>A0A1R2ANB8_9CILI</name>
<organism evidence="3 4">
    <name type="scientific">Stentor coeruleus</name>
    <dbReference type="NCBI Taxonomy" id="5963"/>
    <lineage>
        <taxon>Eukaryota</taxon>
        <taxon>Sar</taxon>
        <taxon>Alveolata</taxon>
        <taxon>Ciliophora</taxon>
        <taxon>Postciliodesmatophora</taxon>
        <taxon>Heterotrichea</taxon>
        <taxon>Heterotrichida</taxon>
        <taxon>Stentoridae</taxon>
        <taxon>Stentor</taxon>
    </lineage>
</organism>
<evidence type="ECO:0000313" key="4">
    <source>
        <dbReference type="Proteomes" id="UP000187209"/>
    </source>
</evidence>
<evidence type="ECO:0000313" key="3">
    <source>
        <dbReference type="EMBL" id="OMJ66022.1"/>
    </source>
</evidence>
<dbReference type="Proteomes" id="UP000187209">
    <property type="component" value="Unassembled WGS sequence"/>
</dbReference>
<proteinExistence type="predicted"/>
<feature type="compositionally biased region" description="Basic and acidic residues" evidence="2">
    <location>
        <begin position="1"/>
        <end position="16"/>
    </location>
</feature>
<keyword evidence="1" id="KW-0175">Coiled coil</keyword>